<dbReference type="AlphaFoldDB" id="F4QJ15"/>
<accession>F4QJ15</accession>
<evidence type="ECO:0000313" key="1">
    <source>
        <dbReference type="EMBL" id="EGF93078.1"/>
    </source>
</evidence>
<dbReference type="eggNOG" id="COG0358">
    <property type="taxonomic scope" value="Bacteria"/>
</dbReference>
<evidence type="ECO:0000313" key="2">
    <source>
        <dbReference type="Proteomes" id="UP000006512"/>
    </source>
</evidence>
<organism evidence="1 2">
    <name type="scientific">Asticcacaulis biprosthecium C19</name>
    <dbReference type="NCBI Taxonomy" id="715226"/>
    <lineage>
        <taxon>Bacteria</taxon>
        <taxon>Pseudomonadati</taxon>
        <taxon>Pseudomonadota</taxon>
        <taxon>Alphaproteobacteria</taxon>
        <taxon>Caulobacterales</taxon>
        <taxon>Caulobacteraceae</taxon>
        <taxon>Asticcacaulis</taxon>
    </lineage>
</organism>
<sequence length="885" mass="100287">MQRITAEFGLKGNGGWLQKGLCPACGKRELYTKKDAPWILRCGRADNCGQDISVRKHYPDIFDTWSNRFKATEAEPNAAADAYLYHNRGLNLLGMRGSYTQETYADRDRRLTTATVRFALPNDTWWERLIDQPGRFDKKARFKYGGSHAGHVWHAPDQPLSVLARADDIWIAEGIFDAWALRDSTPGAGLHAVSAMSCNNWPEHFLARLRKEVADQGLKKAPRLVFAFDVGRAGTEYTRKFVAKAIEEGWRATAAQPRPEGEDDKVDWNDLKLAGKLTPDDIKGYLWNGRVLLAENATEKALLLYEKHQWTSFSFVHKARTYWASFNTSRMEEMMQKDGITPRAAAKACVEVAQIANCAFQVLYFQYDKNTDEGQWFLQLTFPRDHSNTKATFTGSMLSAAGEFKKRLMSVSPGQWIGSTFQLDRIMARQIEVAKKIEALPFTGYSREHQAWVLGDYAVHKGRDIKVNAEDYYDLGGHQLKIKSPQRMLSHRYDPDNLDMSWLDVIFTAWRGNGIVTVVFWVMAFFAEQIRAENASLGYLEMHGKANTGKSTIILFLWKLTGLINDAYEGIDPSKSTMVGYIRTLSRVANLPVVFVESDRSDTVPHAKKFDWSEIKGLFNGQIGRATGVKSSGNETYDPPFRGALIIEQNNPVNSEEPVMSRIMSTEWTKVGWSQATKSAAEKIEQWPRENVSGVMIHIIKREADYMAAFRAGFTKWEAELGKQKVRHARVRKCHAQLHAGLDALAAVIKIPDSVLFEVHEHIDGMAANRDRSMESDHPVVAEFWERFDYLESRETFAEGEDLQKKPPVNLHRSPDEKIAVNLMAFEAACRNAGIQCPSLDDLKKHLKSSKSRPFQEATTVNTVIPGKHMHCWVFTRSPEKKKGN</sequence>
<name>F4QJ15_9CAUL</name>
<keyword evidence="2" id="KW-1185">Reference proteome</keyword>
<dbReference type="STRING" id="715226.ABI_15180"/>
<proteinExistence type="predicted"/>
<dbReference type="HOGENOM" id="CLU_320479_0_0_5"/>
<reference evidence="2" key="1">
    <citation type="submission" date="2011-03" db="EMBL/GenBank/DDBJ databases">
        <title>Draft genome sequence of Brevundimonas diminuta.</title>
        <authorList>
            <person name="Brown P.J.B."/>
            <person name="Buechlein A."/>
            <person name="Hemmerich C."/>
            <person name="Brun Y.V."/>
        </authorList>
    </citation>
    <scope>NUCLEOTIDE SEQUENCE [LARGE SCALE GENOMIC DNA]</scope>
    <source>
        <strain evidence="2">C19</strain>
    </source>
</reference>
<dbReference type="EMBL" id="GL883077">
    <property type="protein sequence ID" value="EGF93078.1"/>
    <property type="molecule type" value="Genomic_DNA"/>
</dbReference>
<protein>
    <submittedName>
        <fullName evidence="1">Phage-like protein</fullName>
    </submittedName>
</protein>
<dbReference type="CDD" id="cd01029">
    <property type="entry name" value="TOPRIM_primases"/>
    <property type="match status" value="1"/>
</dbReference>
<dbReference type="Pfam" id="PF13155">
    <property type="entry name" value="Toprim_2"/>
    <property type="match status" value="1"/>
</dbReference>
<dbReference type="Gene3D" id="3.40.1360.10">
    <property type="match status" value="1"/>
</dbReference>
<gene>
    <name evidence="1" type="ORF">ABI_15180</name>
</gene>
<dbReference type="InterPro" id="IPR034154">
    <property type="entry name" value="TOPRIM_DnaG/twinkle"/>
</dbReference>
<dbReference type="Proteomes" id="UP000006512">
    <property type="component" value="Unassembled WGS sequence"/>
</dbReference>